<proteinExistence type="predicted"/>
<accession>A0A8W8LV15</accession>
<dbReference type="PANTHER" id="PTHR24114:SF2">
    <property type="entry name" value="F-BOX DOMAIN-CONTAINING PROTEIN-RELATED"/>
    <property type="match status" value="1"/>
</dbReference>
<evidence type="ECO:0000313" key="4">
    <source>
        <dbReference type="EnsemblMetazoa" id="G30221.2:cds"/>
    </source>
</evidence>
<dbReference type="InterPro" id="IPR032675">
    <property type="entry name" value="LRR_dom_sf"/>
</dbReference>
<dbReference type="InterPro" id="IPR052394">
    <property type="entry name" value="LRR-containing"/>
</dbReference>
<dbReference type="EnsemblMetazoa" id="G30221.2">
    <property type="protein sequence ID" value="G30221.2:cds"/>
    <property type="gene ID" value="G30221"/>
</dbReference>
<feature type="compositionally biased region" description="Basic residues" evidence="2">
    <location>
        <begin position="79"/>
        <end position="90"/>
    </location>
</feature>
<evidence type="ECO:0000256" key="1">
    <source>
        <dbReference type="ARBA" id="ARBA00022837"/>
    </source>
</evidence>
<dbReference type="PROSITE" id="PS50222">
    <property type="entry name" value="EF_HAND_2"/>
    <property type="match status" value="1"/>
</dbReference>
<feature type="compositionally biased region" description="Basic residues" evidence="2">
    <location>
        <begin position="20"/>
        <end position="37"/>
    </location>
</feature>
<keyword evidence="5" id="KW-1185">Reference proteome</keyword>
<dbReference type="Proteomes" id="UP000005408">
    <property type="component" value="Unassembled WGS sequence"/>
</dbReference>
<dbReference type="SUPFAM" id="SSF52047">
    <property type="entry name" value="RNI-like"/>
    <property type="match status" value="1"/>
</dbReference>
<dbReference type="PANTHER" id="PTHR24114">
    <property type="entry name" value="LEUCINE RICH REPEAT FAMILY PROTEIN"/>
    <property type="match status" value="1"/>
</dbReference>
<dbReference type="InterPro" id="IPR001611">
    <property type="entry name" value="Leu-rich_rpt"/>
</dbReference>
<feature type="compositionally biased region" description="Low complexity" evidence="2">
    <location>
        <begin position="38"/>
        <end position="52"/>
    </location>
</feature>
<dbReference type="SMART" id="SM00368">
    <property type="entry name" value="LRR_RI"/>
    <property type="match status" value="8"/>
</dbReference>
<keyword evidence="1" id="KW-0106">Calcium</keyword>
<name>A0A8W8LV15_MAGGI</name>
<dbReference type="InterPro" id="IPR002048">
    <property type="entry name" value="EF_hand_dom"/>
</dbReference>
<evidence type="ECO:0000313" key="5">
    <source>
        <dbReference type="Proteomes" id="UP000005408"/>
    </source>
</evidence>
<dbReference type="AlphaFoldDB" id="A0A8W8LV15"/>
<organism evidence="4 5">
    <name type="scientific">Magallana gigas</name>
    <name type="common">Pacific oyster</name>
    <name type="synonym">Crassostrea gigas</name>
    <dbReference type="NCBI Taxonomy" id="29159"/>
    <lineage>
        <taxon>Eukaryota</taxon>
        <taxon>Metazoa</taxon>
        <taxon>Spiralia</taxon>
        <taxon>Lophotrochozoa</taxon>
        <taxon>Mollusca</taxon>
        <taxon>Bivalvia</taxon>
        <taxon>Autobranchia</taxon>
        <taxon>Pteriomorphia</taxon>
        <taxon>Ostreida</taxon>
        <taxon>Ostreoidea</taxon>
        <taxon>Ostreidae</taxon>
        <taxon>Magallana</taxon>
    </lineage>
</organism>
<feature type="compositionally biased region" description="Basic and acidic residues" evidence="2">
    <location>
        <begin position="63"/>
        <end position="78"/>
    </location>
</feature>
<feature type="region of interest" description="Disordered" evidence="2">
    <location>
        <begin position="1"/>
        <end position="108"/>
    </location>
</feature>
<reference evidence="4" key="1">
    <citation type="submission" date="2022-08" db="UniProtKB">
        <authorList>
            <consortium name="EnsemblMetazoa"/>
        </authorList>
    </citation>
    <scope>IDENTIFICATION</scope>
    <source>
        <strain evidence="4">05x7-T-G4-1.051#20</strain>
    </source>
</reference>
<dbReference type="SUPFAM" id="SSF47473">
    <property type="entry name" value="EF-hand"/>
    <property type="match status" value="1"/>
</dbReference>
<feature type="compositionally biased region" description="Basic and acidic residues" evidence="2">
    <location>
        <begin position="91"/>
        <end position="105"/>
    </location>
</feature>
<dbReference type="PROSITE" id="PS00018">
    <property type="entry name" value="EF_HAND_1"/>
    <property type="match status" value="1"/>
</dbReference>
<evidence type="ECO:0000259" key="3">
    <source>
        <dbReference type="PROSITE" id="PS50222"/>
    </source>
</evidence>
<feature type="region of interest" description="Disordered" evidence="2">
    <location>
        <begin position="217"/>
        <end position="238"/>
    </location>
</feature>
<dbReference type="Gene3D" id="3.80.10.10">
    <property type="entry name" value="Ribonuclease Inhibitor"/>
    <property type="match status" value="3"/>
</dbReference>
<dbReference type="InterPro" id="IPR018247">
    <property type="entry name" value="EF_Hand_1_Ca_BS"/>
</dbReference>
<feature type="domain" description="EF-hand" evidence="3">
    <location>
        <begin position="569"/>
        <end position="604"/>
    </location>
</feature>
<dbReference type="InterPro" id="IPR011992">
    <property type="entry name" value="EF-hand-dom_pair"/>
</dbReference>
<dbReference type="CDD" id="cd00051">
    <property type="entry name" value="EFh"/>
    <property type="match status" value="1"/>
</dbReference>
<dbReference type="Pfam" id="PF13516">
    <property type="entry name" value="LRR_6"/>
    <property type="match status" value="6"/>
</dbReference>
<dbReference type="Gene3D" id="1.10.238.10">
    <property type="entry name" value="EF-hand"/>
    <property type="match status" value="1"/>
</dbReference>
<dbReference type="GeneID" id="105338751"/>
<protein>
    <recommendedName>
        <fullName evidence="3">EF-hand domain-containing protein</fullName>
    </recommendedName>
</protein>
<feature type="region of interest" description="Disordered" evidence="2">
    <location>
        <begin position="172"/>
        <end position="193"/>
    </location>
</feature>
<evidence type="ECO:0000256" key="2">
    <source>
        <dbReference type="SAM" id="MobiDB-lite"/>
    </source>
</evidence>
<dbReference type="RefSeq" id="XP_034304559.1">
    <property type="nucleotide sequence ID" value="XM_034448668.2"/>
</dbReference>
<dbReference type="GO" id="GO:0005509">
    <property type="term" value="F:calcium ion binding"/>
    <property type="evidence" value="ECO:0007669"/>
    <property type="project" value="InterPro"/>
</dbReference>
<sequence length="670" mass="75260">MEDPEEPRGESPSAEEGHSSKHRSLIRPHSAKGKKPSSRSSTSSTPEPTVGGLRRPWSAHPKTRADVSKKKLVRDNLKRSHMRPPNRRQKHKDEETPTEGNKADDTQVIGLECAGLDYKPQRYKVRDESADYEAHGEDTLDHGVNTLVSESSRFPGSPEHSWAMTQVKEKDARSETKKQHPSFETWIMPSPHDSEDYDTDLETDMLKNMEEVKQKLLKKQKKKTKKEADKPIDPTGKTTYLDQCKRDGLIPVSYLSRHLGDRNLRMRHHYLGGLATKPVARALEFNTVTENLDLGDNYLEGDGAVYLCRMLKDNMFIVTLDISNNFIQSRGARAVASMLEVNTTLKTLSLSGNQLCDRDAQYFMEALKNNSSLTSLDLSNNEFGEAGGTYIAAALVGNESITDLDLSWNSLRNKGAEAIGKALSTNQVLEVLDVSWNGFGMPGCRGLQLGLRVNSKLRVLDISNNRINKNCAKELSLGLSKNFGLETLLMNLNALTDEGIETILKAVNQNQTLTYVSLQEMNINISNYKRIQQMESEKDITILHGGLGGVQRYTPQTSVLKVLSKFLKEHKIDLEGALRQQDKDHSGSLQHEEVKLAFKEAGLRLTNRQIDTLVEEIDVTHSGSIKWEDILTGQVLTEYNKRKTSNAYKIAEVDQDTLFNNMKRRQLTVI</sequence>